<organism evidence="1 2">
    <name type="scientific">Paenibacillus gyeongsangnamensis</name>
    <dbReference type="NCBI Taxonomy" id="3388067"/>
    <lineage>
        <taxon>Bacteria</taxon>
        <taxon>Bacillati</taxon>
        <taxon>Bacillota</taxon>
        <taxon>Bacilli</taxon>
        <taxon>Bacillales</taxon>
        <taxon>Paenibacillaceae</taxon>
        <taxon>Paenibacillus</taxon>
    </lineage>
</organism>
<dbReference type="Gene3D" id="2.60.120.200">
    <property type="match status" value="1"/>
</dbReference>
<dbReference type="InterPro" id="IPR013320">
    <property type="entry name" value="ConA-like_dom_sf"/>
</dbReference>
<accession>A0ABT4QJ76</accession>
<sequence>MNLFEQYRQGQQLAPGFKWMNQPESWGFDGDGRLTIIAPPLADYFRDPKGGSPRNSAPYLYTELNGDFTVSARVKVDMVEDFDSACIMIMVDEENWAKLCFEYPNKIPTMVSVVTKGTSDDCNSEKVSEKKPYLRVTRFGNCFAFFYSVNGTSWTLVRYFRMEAPTEIKVGVVAQSPAGNGCRTSFDYFEYSQEPVINLRSGG</sequence>
<keyword evidence="2" id="KW-1185">Reference proteome</keyword>
<name>A0ABT4QJ76_9BACL</name>
<dbReference type="Pfam" id="PF07081">
    <property type="entry name" value="DUF1349"/>
    <property type="match status" value="1"/>
</dbReference>
<dbReference type="RefSeq" id="WP_269885464.1">
    <property type="nucleotide sequence ID" value="NZ_JAQAGZ010000029.1"/>
</dbReference>
<proteinExistence type="predicted"/>
<protein>
    <submittedName>
        <fullName evidence="1">DUF1349 domain-containing protein</fullName>
    </submittedName>
</protein>
<dbReference type="PANTHER" id="PTHR35332:SF2">
    <property type="entry name" value="REGULATION OF ENOLASE PROTEIN 1"/>
    <property type="match status" value="1"/>
</dbReference>
<evidence type="ECO:0000313" key="2">
    <source>
        <dbReference type="Proteomes" id="UP001527882"/>
    </source>
</evidence>
<reference evidence="1 2" key="1">
    <citation type="submission" date="2022-12" db="EMBL/GenBank/DDBJ databases">
        <title>Draft genome sequence of Paenibacillus sp. dW9.</title>
        <authorList>
            <person name="Choi E.-W."/>
            <person name="Kim D.-U."/>
        </authorList>
    </citation>
    <scope>NUCLEOTIDE SEQUENCE [LARGE SCALE GENOMIC DNA]</scope>
    <source>
        <strain evidence="2">dW9</strain>
    </source>
</reference>
<dbReference type="EMBL" id="JAQAGZ010000029">
    <property type="protein sequence ID" value="MCZ8516931.1"/>
    <property type="molecule type" value="Genomic_DNA"/>
</dbReference>
<gene>
    <name evidence="1" type="ORF">O9H85_32165</name>
</gene>
<dbReference type="Proteomes" id="UP001527882">
    <property type="component" value="Unassembled WGS sequence"/>
</dbReference>
<dbReference type="SUPFAM" id="SSF49899">
    <property type="entry name" value="Concanavalin A-like lectins/glucanases"/>
    <property type="match status" value="1"/>
</dbReference>
<dbReference type="InterPro" id="IPR009784">
    <property type="entry name" value="DUF1349"/>
</dbReference>
<comment type="caution">
    <text evidence="1">The sequence shown here is derived from an EMBL/GenBank/DDBJ whole genome shotgun (WGS) entry which is preliminary data.</text>
</comment>
<dbReference type="PANTHER" id="PTHR35332">
    <property type="entry name" value="REGULATION OF ENOLASE PROTEIN 1"/>
    <property type="match status" value="1"/>
</dbReference>
<evidence type="ECO:0000313" key="1">
    <source>
        <dbReference type="EMBL" id="MCZ8516931.1"/>
    </source>
</evidence>